<keyword evidence="3" id="KW-1185">Reference proteome</keyword>
<dbReference type="RefSeq" id="WP_302038432.1">
    <property type="nucleotide sequence ID" value="NZ_JAUKPO010000008.1"/>
</dbReference>
<reference evidence="2" key="1">
    <citation type="submission" date="2023-07" db="EMBL/GenBank/DDBJ databases">
        <title>The genome sequence of Rhodocytophaga aerolata KACC 12507.</title>
        <authorList>
            <person name="Zhang X."/>
        </authorList>
    </citation>
    <scope>NUCLEOTIDE SEQUENCE</scope>
    <source>
        <strain evidence="2">KACC 12507</strain>
    </source>
</reference>
<name>A0ABT8RA38_9BACT</name>
<gene>
    <name evidence="2" type="ORF">Q0590_15260</name>
</gene>
<evidence type="ECO:0000313" key="2">
    <source>
        <dbReference type="EMBL" id="MDO1447627.1"/>
    </source>
</evidence>
<keyword evidence="1" id="KW-1133">Transmembrane helix</keyword>
<protein>
    <submittedName>
        <fullName evidence="2">Uncharacterized protein</fullName>
    </submittedName>
</protein>
<accession>A0ABT8RA38</accession>
<dbReference type="EMBL" id="JAUKPO010000008">
    <property type="protein sequence ID" value="MDO1447627.1"/>
    <property type="molecule type" value="Genomic_DNA"/>
</dbReference>
<sequence>MDYYRKHGLYRFLWLFGILAVIVAIIYLAGKHLVPPEPTPASVTGIVEEYKADILYNLDSLKQLYGRNKRLLKKYELQTLLALSHYPELKEVFINFYEEEAFLPLASRPEPASMLGAKDTWQYNVIISTKSIDELEPILLHRIPFNAQIGIIGHELAHTAYYLDKNVAQMLLIALNYPFPDFRAAFEKNTDRRALFHGLGWQLLHYSQYARQVMKYDETNLGSDYYLSPTEIEALIKENY</sequence>
<evidence type="ECO:0000256" key="1">
    <source>
        <dbReference type="SAM" id="Phobius"/>
    </source>
</evidence>
<keyword evidence="1" id="KW-0812">Transmembrane</keyword>
<organism evidence="2 3">
    <name type="scientific">Rhodocytophaga aerolata</name>
    <dbReference type="NCBI Taxonomy" id="455078"/>
    <lineage>
        <taxon>Bacteria</taxon>
        <taxon>Pseudomonadati</taxon>
        <taxon>Bacteroidota</taxon>
        <taxon>Cytophagia</taxon>
        <taxon>Cytophagales</taxon>
        <taxon>Rhodocytophagaceae</taxon>
        <taxon>Rhodocytophaga</taxon>
    </lineage>
</organism>
<proteinExistence type="predicted"/>
<keyword evidence="1" id="KW-0472">Membrane</keyword>
<comment type="caution">
    <text evidence="2">The sequence shown here is derived from an EMBL/GenBank/DDBJ whole genome shotgun (WGS) entry which is preliminary data.</text>
</comment>
<feature type="transmembrane region" description="Helical" evidence="1">
    <location>
        <begin position="12"/>
        <end position="30"/>
    </location>
</feature>
<evidence type="ECO:0000313" key="3">
    <source>
        <dbReference type="Proteomes" id="UP001168528"/>
    </source>
</evidence>
<dbReference type="Proteomes" id="UP001168528">
    <property type="component" value="Unassembled WGS sequence"/>
</dbReference>